<dbReference type="Proteomes" id="UP001438707">
    <property type="component" value="Unassembled WGS sequence"/>
</dbReference>
<evidence type="ECO:0000313" key="8">
    <source>
        <dbReference type="EMBL" id="KAK9831752.1"/>
    </source>
</evidence>
<feature type="transmembrane region" description="Helical" evidence="6">
    <location>
        <begin position="247"/>
        <end position="268"/>
    </location>
</feature>
<name>A0AAW1REV5_9CHLO</name>
<feature type="transmembrane region" description="Helical" evidence="6">
    <location>
        <begin position="156"/>
        <end position="181"/>
    </location>
</feature>
<dbReference type="GO" id="GO:0016020">
    <property type="term" value="C:membrane"/>
    <property type="evidence" value="ECO:0007669"/>
    <property type="project" value="UniProtKB-SubCell"/>
</dbReference>
<feature type="transmembrane region" description="Helical" evidence="6">
    <location>
        <begin position="97"/>
        <end position="121"/>
    </location>
</feature>
<dbReference type="Pfam" id="PF03151">
    <property type="entry name" value="TPT"/>
    <property type="match status" value="1"/>
</dbReference>
<organism evidence="8 9">
    <name type="scientific">Apatococcus lobatus</name>
    <dbReference type="NCBI Taxonomy" id="904363"/>
    <lineage>
        <taxon>Eukaryota</taxon>
        <taxon>Viridiplantae</taxon>
        <taxon>Chlorophyta</taxon>
        <taxon>core chlorophytes</taxon>
        <taxon>Trebouxiophyceae</taxon>
        <taxon>Chlorellales</taxon>
        <taxon>Chlorellaceae</taxon>
        <taxon>Apatococcus</taxon>
    </lineage>
</organism>
<dbReference type="AlphaFoldDB" id="A0AAW1REV5"/>
<feature type="transmembrane region" description="Helical" evidence="6">
    <location>
        <begin position="133"/>
        <end position="150"/>
    </location>
</feature>
<proteinExistence type="predicted"/>
<feature type="compositionally biased region" description="Low complexity" evidence="5">
    <location>
        <begin position="35"/>
        <end position="49"/>
    </location>
</feature>
<dbReference type="PANTHER" id="PTHR11132">
    <property type="entry name" value="SOLUTE CARRIER FAMILY 35"/>
    <property type="match status" value="1"/>
</dbReference>
<feature type="transmembrane region" description="Helical" evidence="6">
    <location>
        <begin position="65"/>
        <end position="85"/>
    </location>
</feature>
<keyword evidence="2 6" id="KW-0812">Transmembrane</keyword>
<protein>
    <recommendedName>
        <fullName evidence="7">Sugar phosphate transporter domain-containing protein</fullName>
    </recommendedName>
</protein>
<evidence type="ECO:0000256" key="2">
    <source>
        <dbReference type="ARBA" id="ARBA00022692"/>
    </source>
</evidence>
<reference evidence="8 9" key="1">
    <citation type="journal article" date="2024" name="Nat. Commun.">
        <title>Phylogenomics reveals the evolutionary origins of lichenization in chlorophyte algae.</title>
        <authorList>
            <person name="Puginier C."/>
            <person name="Libourel C."/>
            <person name="Otte J."/>
            <person name="Skaloud P."/>
            <person name="Haon M."/>
            <person name="Grisel S."/>
            <person name="Petersen M."/>
            <person name="Berrin J.G."/>
            <person name="Delaux P.M."/>
            <person name="Dal Grande F."/>
            <person name="Keller J."/>
        </authorList>
    </citation>
    <scope>NUCLEOTIDE SEQUENCE [LARGE SCALE GENOMIC DNA]</scope>
    <source>
        <strain evidence="8 9">SAG 2145</strain>
    </source>
</reference>
<keyword evidence="9" id="KW-1185">Reference proteome</keyword>
<comment type="subcellular location">
    <subcellularLocation>
        <location evidence="1">Membrane</location>
        <topology evidence="1">Multi-pass membrane protein</topology>
    </subcellularLocation>
</comment>
<sequence>MVSSTRESGQSSGEKGQSKSASQGQTSQPYYVSDASSSGQRSRAGAGQRATRRPRKLQKGPMQKWFMPAVSLLLWMIVSSAVILLNKQILVEDGFSYPLTLSALGQFASAIAGLLAAKLGWMELGPAPSLQFFLLRLMPVVACAAGSLYLGNLAYLFLSVAFIQILKVLTPALTLIVTLCFGLESLSWPLGLSVALMSGGTAAATAVETGMPGFAWQGFAAFMLSASFESIRVVLIQLLLGQLQFNAVEILVYLGPPTGALLLTAAGIWEQEALMGPGLTLMARKPVLYSAAILLGVGVNLTTAVAIKATSSLTFKVFGCIKNTLVVVTGVFLGDTLAPEQMLGYAVSVAGFGLYTYAKQQTQDHRRSPKKTQ</sequence>
<evidence type="ECO:0000256" key="4">
    <source>
        <dbReference type="ARBA" id="ARBA00023136"/>
    </source>
</evidence>
<keyword evidence="3 6" id="KW-1133">Transmembrane helix</keyword>
<feature type="compositionally biased region" description="Low complexity" evidence="5">
    <location>
        <begin position="7"/>
        <end position="28"/>
    </location>
</feature>
<comment type="caution">
    <text evidence="8">The sequence shown here is derived from an EMBL/GenBank/DDBJ whole genome shotgun (WGS) entry which is preliminary data.</text>
</comment>
<accession>A0AAW1REV5</accession>
<dbReference type="InterPro" id="IPR004853">
    <property type="entry name" value="Sugar_P_trans_dom"/>
</dbReference>
<feature type="transmembrane region" description="Helical" evidence="6">
    <location>
        <begin position="288"/>
        <end position="307"/>
    </location>
</feature>
<evidence type="ECO:0000256" key="5">
    <source>
        <dbReference type="SAM" id="MobiDB-lite"/>
    </source>
</evidence>
<evidence type="ECO:0000259" key="7">
    <source>
        <dbReference type="Pfam" id="PF03151"/>
    </source>
</evidence>
<evidence type="ECO:0000256" key="3">
    <source>
        <dbReference type="ARBA" id="ARBA00022989"/>
    </source>
</evidence>
<evidence type="ECO:0000256" key="6">
    <source>
        <dbReference type="SAM" id="Phobius"/>
    </source>
</evidence>
<feature type="domain" description="Sugar phosphate transporter" evidence="7">
    <location>
        <begin position="70"/>
        <end position="355"/>
    </location>
</feature>
<feature type="transmembrane region" description="Helical" evidence="6">
    <location>
        <begin position="188"/>
        <end position="207"/>
    </location>
</feature>
<feature type="transmembrane region" description="Helical" evidence="6">
    <location>
        <begin position="342"/>
        <end position="358"/>
    </location>
</feature>
<dbReference type="EMBL" id="JALJOS010000013">
    <property type="protein sequence ID" value="KAK9831752.1"/>
    <property type="molecule type" value="Genomic_DNA"/>
</dbReference>
<gene>
    <name evidence="8" type="ORF">WJX74_007958</name>
</gene>
<feature type="transmembrane region" description="Helical" evidence="6">
    <location>
        <begin position="219"/>
        <end position="240"/>
    </location>
</feature>
<evidence type="ECO:0000313" key="9">
    <source>
        <dbReference type="Proteomes" id="UP001438707"/>
    </source>
</evidence>
<keyword evidence="4 6" id="KW-0472">Membrane</keyword>
<dbReference type="InterPro" id="IPR050186">
    <property type="entry name" value="TPT_transporter"/>
</dbReference>
<feature type="region of interest" description="Disordered" evidence="5">
    <location>
        <begin position="1"/>
        <end position="59"/>
    </location>
</feature>
<feature type="transmembrane region" description="Helical" evidence="6">
    <location>
        <begin position="319"/>
        <end position="336"/>
    </location>
</feature>
<evidence type="ECO:0000256" key="1">
    <source>
        <dbReference type="ARBA" id="ARBA00004141"/>
    </source>
</evidence>